<dbReference type="STRING" id="1844972.A7K91_01185"/>
<feature type="transmembrane region" description="Helical" evidence="6">
    <location>
        <begin position="229"/>
        <end position="245"/>
    </location>
</feature>
<dbReference type="InterPro" id="IPR001182">
    <property type="entry name" value="FtsW/RodA"/>
</dbReference>
<sequence>MMKDHLHHPLQHSLQNPLVSEFLDRVCHEVRAKEMHTDIREELLGHLSDRVEQLVDVEGKSQEEAIAEAVKQMGNPVAIGEGLHKVHRPRTDWGLLLLVGAMVIIAVVSLLTLSASYANDPLGDLLFPFATRIIGGAAGISVMFVLAFINYRKLLRFSTALYIFTIGLMFISLLFGAQINGSREWIVFGPVGFNVIAAAPYLLIIAAAGMLYHPKSILGIKNLSSGKMVMLKELVLLVLVPVFFFSMAPSLGQLLIYSLGLAILLAVSGRIKLLLIAAGSMCMLTLLVLWTAGNRLMYAGERLTHFLQPDSDAGIPTKHSVDAISSAGMWGKGWGIPTERLNLRNISSEMLFPYLVQCLGWVFGAVLVVIVILFVARMISLGRLLQDGYGKMLTIGLAGLFGVKFVWNIVMCLGLLPIIGFELPLMNWSSISIIEFGSVGLLLSIYRRKDMIPSVELTRHSGVFTKQQG</sequence>
<dbReference type="OrthoDB" id="2192428at2"/>
<evidence type="ECO:0000256" key="5">
    <source>
        <dbReference type="ARBA" id="ARBA00023136"/>
    </source>
</evidence>
<dbReference type="Proteomes" id="UP000092024">
    <property type="component" value="Unassembled WGS sequence"/>
</dbReference>
<dbReference type="InterPro" id="IPR047928">
    <property type="entry name" value="Perm_prefix_1"/>
</dbReference>
<feature type="transmembrane region" description="Helical" evidence="6">
    <location>
        <begin position="185"/>
        <end position="208"/>
    </location>
</feature>
<feature type="transmembrane region" description="Helical" evidence="6">
    <location>
        <begin position="93"/>
        <end position="117"/>
    </location>
</feature>
<keyword evidence="5 6" id="KW-0472">Membrane</keyword>
<dbReference type="GO" id="GO:0005886">
    <property type="term" value="C:plasma membrane"/>
    <property type="evidence" value="ECO:0007669"/>
    <property type="project" value="TreeGrafter"/>
</dbReference>
<evidence type="ECO:0000313" key="8">
    <source>
        <dbReference type="Proteomes" id="UP000092024"/>
    </source>
</evidence>
<evidence type="ECO:0000256" key="4">
    <source>
        <dbReference type="ARBA" id="ARBA00022989"/>
    </source>
</evidence>
<gene>
    <name evidence="7" type="ORF">A7K91_01185</name>
</gene>
<feature type="transmembrane region" description="Helical" evidence="6">
    <location>
        <begin position="351"/>
        <end position="376"/>
    </location>
</feature>
<dbReference type="EMBL" id="LYPA01000080">
    <property type="protein sequence ID" value="OBR62267.1"/>
    <property type="molecule type" value="Genomic_DNA"/>
</dbReference>
<feature type="transmembrane region" description="Helical" evidence="6">
    <location>
        <begin position="397"/>
        <end position="419"/>
    </location>
</feature>
<keyword evidence="2 6" id="KW-0812">Transmembrane</keyword>
<feature type="transmembrane region" description="Helical" evidence="6">
    <location>
        <begin position="425"/>
        <end position="446"/>
    </location>
</feature>
<reference evidence="7 8" key="1">
    <citation type="submission" date="2016-05" db="EMBL/GenBank/DDBJ databases">
        <title>Paenibacillus oryzae. sp. nov., isolated from the rice root.</title>
        <authorList>
            <person name="Zhang J."/>
            <person name="Zhang X."/>
        </authorList>
    </citation>
    <scope>NUCLEOTIDE SEQUENCE [LARGE SCALE GENOMIC DNA]</scope>
    <source>
        <strain evidence="7 8">1DrF-4</strain>
    </source>
</reference>
<evidence type="ECO:0000256" key="2">
    <source>
        <dbReference type="ARBA" id="ARBA00022692"/>
    </source>
</evidence>
<evidence type="ECO:0000256" key="6">
    <source>
        <dbReference type="SAM" id="Phobius"/>
    </source>
</evidence>
<keyword evidence="3" id="KW-0133">Cell shape</keyword>
<name>A0A1A5Y9K7_9BACL</name>
<accession>A0A1A5Y9K7</accession>
<feature type="transmembrane region" description="Helical" evidence="6">
    <location>
        <begin position="161"/>
        <end position="179"/>
    </location>
</feature>
<dbReference type="GO" id="GO:0008360">
    <property type="term" value="P:regulation of cell shape"/>
    <property type="evidence" value="ECO:0007669"/>
    <property type="project" value="UniProtKB-KW"/>
</dbReference>
<evidence type="ECO:0000256" key="3">
    <source>
        <dbReference type="ARBA" id="ARBA00022960"/>
    </source>
</evidence>
<evidence type="ECO:0000313" key="7">
    <source>
        <dbReference type="EMBL" id="OBR62267.1"/>
    </source>
</evidence>
<protein>
    <recommendedName>
        <fullName evidence="9">Cell division protein FtsW</fullName>
    </recommendedName>
</protein>
<comment type="caution">
    <text evidence="7">The sequence shown here is derived from an EMBL/GenBank/DDBJ whole genome shotgun (WGS) entry which is preliminary data.</text>
</comment>
<keyword evidence="8" id="KW-1185">Reference proteome</keyword>
<comment type="subcellular location">
    <subcellularLocation>
        <location evidence="1">Membrane</location>
        <topology evidence="1">Multi-pass membrane protein</topology>
    </subcellularLocation>
</comment>
<proteinExistence type="predicted"/>
<dbReference type="RefSeq" id="WP_068687126.1">
    <property type="nucleotide sequence ID" value="NZ_LYPA01000080.1"/>
</dbReference>
<dbReference type="GO" id="GO:0051301">
    <property type="term" value="P:cell division"/>
    <property type="evidence" value="ECO:0007669"/>
    <property type="project" value="InterPro"/>
</dbReference>
<dbReference type="GO" id="GO:0032153">
    <property type="term" value="C:cell division site"/>
    <property type="evidence" value="ECO:0007669"/>
    <property type="project" value="TreeGrafter"/>
</dbReference>
<evidence type="ECO:0000256" key="1">
    <source>
        <dbReference type="ARBA" id="ARBA00004141"/>
    </source>
</evidence>
<dbReference type="NCBIfam" id="NF038403">
    <property type="entry name" value="perm_prefix_1"/>
    <property type="match status" value="1"/>
</dbReference>
<dbReference type="PANTHER" id="PTHR30474">
    <property type="entry name" value="CELL CYCLE PROTEIN"/>
    <property type="match status" value="1"/>
</dbReference>
<dbReference type="PANTHER" id="PTHR30474:SF1">
    <property type="entry name" value="PEPTIDOGLYCAN GLYCOSYLTRANSFERASE MRDB"/>
    <property type="match status" value="1"/>
</dbReference>
<feature type="transmembrane region" description="Helical" evidence="6">
    <location>
        <begin position="274"/>
        <end position="293"/>
    </location>
</feature>
<dbReference type="GO" id="GO:0015648">
    <property type="term" value="F:lipid-linked peptidoglycan transporter activity"/>
    <property type="evidence" value="ECO:0007669"/>
    <property type="project" value="TreeGrafter"/>
</dbReference>
<organism evidence="7 8">
    <name type="scientific">Paenibacillus oryzae</name>
    <dbReference type="NCBI Taxonomy" id="1844972"/>
    <lineage>
        <taxon>Bacteria</taxon>
        <taxon>Bacillati</taxon>
        <taxon>Bacillota</taxon>
        <taxon>Bacilli</taxon>
        <taxon>Bacillales</taxon>
        <taxon>Paenibacillaceae</taxon>
        <taxon>Paenibacillus</taxon>
    </lineage>
</organism>
<dbReference type="Pfam" id="PF01098">
    <property type="entry name" value="FTSW_RODA_SPOVE"/>
    <property type="match status" value="1"/>
</dbReference>
<feature type="transmembrane region" description="Helical" evidence="6">
    <location>
        <begin position="129"/>
        <end position="149"/>
    </location>
</feature>
<evidence type="ECO:0008006" key="9">
    <source>
        <dbReference type="Google" id="ProtNLM"/>
    </source>
</evidence>
<dbReference type="AlphaFoldDB" id="A0A1A5Y9K7"/>
<keyword evidence="4 6" id="KW-1133">Transmembrane helix</keyword>